<accession>A0ABS1F0V5</accession>
<name>A0ABS1F0V5_9PROT</name>
<proteinExistence type="predicted"/>
<evidence type="ECO:0000313" key="2">
    <source>
        <dbReference type="Proteomes" id="UP000652760"/>
    </source>
</evidence>
<comment type="caution">
    <text evidence="1">The sequence shown here is derived from an EMBL/GenBank/DDBJ whole genome shotgun (WGS) entry which is preliminary data.</text>
</comment>
<sequence>MATPQSDAVRAGVVSAGMASGLIDDIRTCDDLIRRKAAGCRTHLRLKSVLAEG</sequence>
<gene>
    <name evidence="1" type="ORF">JHL17_06475</name>
</gene>
<dbReference type="Proteomes" id="UP000652760">
    <property type="component" value="Unassembled WGS sequence"/>
</dbReference>
<keyword evidence="2" id="KW-1185">Reference proteome</keyword>
<dbReference type="EMBL" id="JAENHM010000023">
    <property type="protein sequence ID" value="MBK1837051.1"/>
    <property type="molecule type" value="Genomic_DNA"/>
</dbReference>
<protein>
    <submittedName>
        <fullName evidence="1">Uncharacterized protein</fullName>
    </submittedName>
</protein>
<evidence type="ECO:0000313" key="1">
    <source>
        <dbReference type="EMBL" id="MBK1837051.1"/>
    </source>
</evidence>
<reference evidence="2" key="1">
    <citation type="submission" date="2021-01" db="EMBL/GenBank/DDBJ databases">
        <title>Genome public.</title>
        <authorList>
            <person name="Liu C."/>
            <person name="Sun Q."/>
        </authorList>
    </citation>
    <scope>NUCLEOTIDE SEQUENCE [LARGE SCALE GENOMIC DNA]</scope>
    <source>
        <strain evidence="2">YIM B02556</strain>
    </source>
</reference>
<organism evidence="1 2">
    <name type="scientific">Azospirillum endophyticum</name>
    <dbReference type="NCBI Taxonomy" id="2800326"/>
    <lineage>
        <taxon>Bacteria</taxon>
        <taxon>Pseudomonadati</taxon>
        <taxon>Pseudomonadota</taxon>
        <taxon>Alphaproteobacteria</taxon>
        <taxon>Rhodospirillales</taxon>
        <taxon>Azospirillaceae</taxon>
        <taxon>Azospirillum</taxon>
    </lineage>
</organism>
<dbReference type="RefSeq" id="WP_200191243.1">
    <property type="nucleotide sequence ID" value="NZ_JAENHM010000023.1"/>
</dbReference>